<dbReference type="Pfam" id="PF01370">
    <property type="entry name" value="Epimerase"/>
    <property type="match status" value="1"/>
</dbReference>
<dbReference type="PANTHER" id="PTHR48079">
    <property type="entry name" value="PROTEIN YEEZ"/>
    <property type="match status" value="1"/>
</dbReference>
<name>A0A562QM75_9BACI</name>
<dbReference type="InterPro" id="IPR001509">
    <property type="entry name" value="Epimerase_deHydtase"/>
</dbReference>
<keyword evidence="4" id="KW-1185">Reference proteome</keyword>
<feature type="domain" description="NAD(P)-binding" evidence="2">
    <location>
        <begin position="8"/>
        <end position="78"/>
    </location>
</feature>
<feature type="domain" description="NAD-dependent epimerase/dehydratase" evidence="1">
    <location>
        <begin position="145"/>
        <end position="212"/>
    </location>
</feature>
<dbReference type="Pfam" id="PF13460">
    <property type="entry name" value="NAD_binding_10"/>
    <property type="match status" value="1"/>
</dbReference>
<gene>
    <name evidence="3" type="ORF">IQ10_01176</name>
</gene>
<dbReference type="EMBL" id="VLKZ01000003">
    <property type="protein sequence ID" value="TWI57847.1"/>
    <property type="molecule type" value="Genomic_DNA"/>
</dbReference>
<reference evidence="3 4" key="1">
    <citation type="journal article" date="2015" name="Stand. Genomic Sci.">
        <title>Genomic Encyclopedia of Bacterial and Archaeal Type Strains, Phase III: the genomes of soil and plant-associated and newly described type strains.</title>
        <authorList>
            <person name="Whitman W.B."/>
            <person name="Woyke T."/>
            <person name="Klenk H.P."/>
            <person name="Zhou Y."/>
            <person name="Lilburn T.G."/>
            <person name="Beck B.J."/>
            <person name="De Vos P."/>
            <person name="Vandamme P."/>
            <person name="Eisen J.A."/>
            <person name="Garrity G."/>
            <person name="Hugenholtz P."/>
            <person name="Kyrpides N.C."/>
        </authorList>
    </citation>
    <scope>NUCLEOTIDE SEQUENCE [LARGE SCALE GENOMIC DNA]</scope>
    <source>
        <strain evidence="3 4">CGMCC 1.10116</strain>
    </source>
</reference>
<evidence type="ECO:0000313" key="4">
    <source>
        <dbReference type="Proteomes" id="UP000315711"/>
    </source>
</evidence>
<dbReference type="Proteomes" id="UP000315711">
    <property type="component" value="Unassembled WGS sequence"/>
</dbReference>
<evidence type="ECO:0000259" key="1">
    <source>
        <dbReference type="Pfam" id="PF01370"/>
    </source>
</evidence>
<dbReference type="GO" id="GO:0004029">
    <property type="term" value="F:aldehyde dehydrogenase (NAD+) activity"/>
    <property type="evidence" value="ECO:0007669"/>
    <property type="project" value="TreeGrafter"/>
</dbReference>
<dbReference type="PANTHER" id="PTHR48079:SF6">
    <property type="entry name" value="NAD(P)-BINDING DOMAIN-CONTAINING PROTEIN-RELATED"/>
    <property type="match status" value="1"/>
</dbReference>
<dbReference type="InterPro" id="IPR051783">
    <property type="entry name" value="NAD(P)-dependent_oxidoreduct"/>
</dbReference>
<evidence type="ECO:0000259" key="2">
    <source>
        <dbReference type="Pfam" id="PF13460"/>
    </source>
</evidence>
<dbReference type="InterPro" id="IPR036291">
    <property type="entry name" value="NAD(P)-bd_dom_sf"/>
</dbReference>
<dbReference type="InterPro" id="IPR016040">
    <property type="entry name" value="NAD(P)-bd_dom"/>
</dbReference>
<proteinExistence type="predicted"/>
<protein>
    <submittedName>
        <fullName evidence="3">Nucleoside-diphosphate-sugar epimerase</fullName>
    </submittedName>
</protein>
<dbReference type="SUPFAM" id="SSF51735">
    <property type="entry name" value="NAD(P)-binding Rossmann-fold domains"/>
    <property type="match status" value="1"/>
</dbReference>
<sequence length="313" mass="35909">MEKAIVLGATGAMGYALVHRLQSSGVKTYAYCRHLNRAKELFGDLNHVEVIEGDVRDTIRLEQAMKEVDITFVSLNIPYQKWSRELLPLFEEVFKVAFATKTKVAVVDNIYSYKTNEQLITEDTPREPETNKGKLRKELYLNMQAWMKKGLSIVIAHFPDFYGPHADNTMLQQTIQTALAGKRPLYLGPMNKKREFIYTFDGADALITLAMDETAYQQSWNIPGTKPENGQEIISILQRLTGNTKKPFVVRKPMIRFLGFFSPFMRELTEMMDLTENPVFLDGTKYEQAFVPRVSTSFDEGLRQVIKQMQKPT</sequence>
<dbReference type="GO" id="GO:0005737">
    <property type="term" value="C:cytoplasm"/>
    <property type="evidence" value="ECO:0007669"/>
    <property type="project" value="TreeGrafter"/>
</dbReference>
<organism evidence="3 4">
    <name type="scientific">Halalkalibacter nanhaiisediminis</name>
    <dbReference type="NCBI Taxonomy" id="688079"/>
    <lineage>
        <taxon>Bacteria</taxon>
        <taxon>Bacillati</taxon>
        <taxon>Bacillota</taxon>
        <taxon>Bacilli</taxon>
        <taxon>Bacillales</taxon>
        <taxon>Bacillaceae</taxon>
        <taxon>Halalkalibacter</taxon>
    </lineage>
</organism>
<dbReference type="Gene3D" id="3.90.25.10">
    <property type="entry name" value="UDP-galactose 4-epimerase, domain 1"/>
    <property type="match status" value="1"/>
</dbReference>
<evidence type="ECO:0000313" key="3">
    <source>
        <dbReference type="EMBL" id="TWI57847.1"/>
    </source>
</evidence>
<dbReference type="Gene3D" id="3.40.50.720">
    <property type="entry name" value="NAD(P)-binding Rossmann-like Domain"/>
    <property type="match status" value="2"/>
</dbReference>
<accession>A0A562QM75</accession>
<dbReference type="AlphaFoldDB" id="A0A562QM75"/>
<comment type="caution">
    <text evidence="3">The sequence shown here is derived from an EMBL/GenBank/DDBJ whole genome shotgun (WGS) entry which is preliminary data.</text>
</comment>